<dbReference type="SMART" id="SM00198">
    <property type="entry name" value="SCP"/>
    <property type="match status" value="1"/>
</dbReference>
<keyword evidence="1" id="KW-0732">Signal</keyword>
<dbReference type="SUPFAM" id="SSF55797">
    <property type="entry name" value="PR-1-like"/>
    <property type="match status" value="1"/>
</dbReference>
<dbReference type="PRINTS" id="PR00837">
    <property type="entry name" value="V5TPXLIKE"/>
</dbReference>
<accession>A0A7X1KP63</accession>
<evidence type="ECO:0000313" key="3">
    <source>
        <dbReference type="EMBL" id="MBC2668158.1"/>
    </source>
</evidence>
<dbReference type="AlphaFoldDB" id="A0A7X1KP63"/>
<dbReference type="InterPro" id="IPR001283">
    <property type="entry name" value="CRISP-related"/>
</dbReference>
<evidence type="ECO:0000256" key="1">
    <source>
        <dbReference type="SAM" id="SignalP"/>
    </source>
</evidence>
<dbReference type="PANTHER" id="PTHR10334">
    <property type="entry name" value="CYSTEINE-RICH SECRETORY PROTEIN-RELATED"/>
    <property type="match status" value="1"/>
</dbReference>
<keyword evidence="4" id="KW-1185">Reference proteome</keyword>
<protein>
    <submittedName>
        <fullName evidence="3">SCP-like extracellular</fullName>
    </submittedName>
</protein>
<dbReference type="InterPro" id="IPR014044">
    <property type="entry name" value="CAP_dom"/>
</dbReference>
<dbReference type="Gene3D" id="3.40.33.10">
    <property type="entry name" value="CAP"/>
    <property type="match status" value="1"/>
</dbReference>
<dbReference type="Pfam" id="PF00188">
    <property type="entry name" value="CAP"/>
    <property type="match status" value="1"/>
</dbReference>
<reference evidence="3 4" key="1">
    <citation type="submission" date="2020-08" db="EMBL/GenBank/DDBJ databases">
        <title>The genome sequence of type strain Novosphingobium piscinae KCTC 42194.</title>
        <authorList>
            <person name="Liu Y."/>
        </authorList>
    </citation>
    <scope>NUCLEOTIDE SEQUENCE [LARGE SCALE GENOMIC DNA]</scope>
    <source>
        <strain evidence="3 4">KCTC 42194</strain>
    </source>
</reference>
<dbReference type="InterPro" id="IPR018244">
    <property type="entry name" value="Allrgn_V5/Tpx1_CS"/>
</dbReference>
<sequence>MVRFPHKALLAAAALALGAPALLGSTSFDGGFEQRVLAAHNLERSRMGVGPLRWNPRLADNAQRWADYLAATGRFEHAPENRLNPEGENLWAGTRSYFTPEAMVDAWVREKRHFRPGVFPNNSLTGQVEDVGHYTQLIWRATGEVGCALARGRQEDVLVCRYAEAGNWKGERPL</sequence>
<gene>
    <name evidence="3" type="ORF">H7F53_03240</name>
</gene>
<feature type="domain" description="SCP" evidence="2">
    <location>
        <begin position="31"/>
        <end position="170"/>
    </location>
</feature>
<dbReference type="RefSeq" id="WP_185678039.1">
    <property type="nucleotide sequence ID" value="NZ_JACLAX010000002.1"/>
</dbReference>
<evidence type="ECO:0000313" key="4">
    <source>
        <dbReference type="Proteomes" id="UP000551327"/>
    </source>
</evidence>
<comment type="caution">
    <text evidence="3">The sequence shown here is derived from an EMBL/GenBank/DDBJ whole genome shotgun (WGS) entry which is preliminary data.</text>
</comment>
<organism evidence="3 4">
    <name type="scientific">Novosphingobium piscinae</name>
    <dbReference type="NCBI Taxonomy" id="1507448"/>
    <lineage>
        <taxon>Bacteria</taxon>
        <taxon>Pseudomonadati</taxon>
        <taxon>Pseudomonadota</taxon>
        <taxon>Alphaproteobacteria</taxon>
        <taxon>Sphingomonadales</taxon>
        <taxon>Sphingomonadaceae</taxon>
        <taxon>Novosphingobium</taxon>
    </lineage>
</organism>
<dbReference type="EMBL" id="JACLAX010000002">
    <property type="protein sequence ID" value="MBC2668158.1"/>
    <property type="molecule type" value="Genomic_DNA"/>
</dbReference>
<dbReference type="PROSITE" id="PS01009">
    <property type="entry name" value="CRISP_1"/>
    <property type="match status" value="1"/>
</dbReference>
<dbReference type="InterPro" id="IPR002413">
    <property type="entry name" value="V5_allergen-like"/>
</dbReference>
<feature type="chain" id="PRO_5031281957" evidence="1">
    <location>
        <begin position="24"/>
        <end position="174"/>
    </location>
</feature>
<dbReference type="GO" id="GO:0005576">
    <property type="term" value="C:extracellular region"/>
    <property type="evidence" value="ECO:0007669"/>
    <property type="project" value="InterPro"/>
</dbReference>
<dbReference type="InterPro" id="IPR035940">
    <property type="entry name" value="CAP_sf"/>
</dbReference>
<dbReference type="Proteomes" id="UP000551327">
    <property type="component" value="Unassembled WGS sequence"/>
</dbReference>
<proteinExistence type="predicted"/>
<name>A0A7X1KP63_9SPHN</name>
<evidence type="ECO:0000259" key="2">
    <source>
        <dbReference type="SMART" id="SM00198"/>
    </source>
</evidence>
<dbReference type="PRINTS" id="PR00838">
    <property type="entry name" value="V5ALLERGEN"/>
</dbReference>
<feature type="signal peptide" evidence="1">
    <location>
        <begin position="1"/>
        <end position="23"/>
    </location>
</feature>